<keyword evidence="10" id="KW-0234">DNA repair</keyword>
<evidence type="ECO:0000256" key="11">
    <source>
        <dbReference type="ARBA" id="ARBA00023242"/>
    </source>
</evidence>
<dbReference type="Pfam" id="PF13476">
    <property type="entry name" value="AAA_23"/>
    <property type="match status" value="1"/>
</dbReference>
<evidence type="ECO:0000256" key="9">
    <source>
        <dbReference type="ARBA" id="ARBA00023172"/>
    </source>
</evidence>
<evidence type="ECO:0000256" key="7">
    <source>
        <dbReference type="ARBA" id="ARBA00022840"/>
    </source>
</evidence>
<feature type="coiled-coil region" evidence="12">
    <location>
        <begin position="697"/>
        <end position="724"/>
    </location>
</feature>
<keyword evidence="7" id="KW-0067">ATP-binding</keyword>
<dbReference type="GO" id="GO:0003697">
    <property type="term" value="F:single-stranded DNA binding"/>
    <property type="evidence" value="ECO:0007669"/>
    <property type="project" value="TreeGrafter"/>
</dbReference>
<evidence type="ECO:0000256" key="8">
    <source>
        <dbReference type="ARBA" id="ARBA00023054"/>
    </source>
</evidence>
<dbReference type="Proteomes" id="UP000324705">
    <property type="component" value="Chromosome 5B"/>
</dbReference>
<gene>
    <name evidence="14" type="ORF">TRITD_5Bv1G100080</name>
</gene>
<feature type="coiled-coil region" evidence="12">
    <location>
        <begin position="623"/>
        <end position="671"/>
    </location>
</feature>
<proteinExistence type="inferred from homology"/>
<evidence type="ECO:0000313" key="15">
    <source>
        <dbReference type="Proteomes" id="UP000324705"/>
    </source>
</evidence>
<dbReference type="GO" id="GO:0000724">
    <property type="term" value="P:double-strand break repair via homologous recombination"/>
    <property type="evidence" value="ECO:0007669"/>
    <property type="project" value="TreeGrafter"/>
</dbReference>
<reference evidence="14 15" key="1">
    <citation type="submission" date="2017-09" db="EMBL/GenBank/DDBJ databases">
        <authorList>
            <consortium name="International Durum Wheat Genome Sequencing Consortium (IDWGSC)"/>
            <person name="Milanesi L."/>
        </authorList>
    </citation>
    <scope>NUCLEOTIDE SEQUENCE [LARGE SCALE GENOMIC DNA]</scope>
    <source>
        <strain evidence="15">cv. Svevo</strain>
    </source>
</reference>
<dbReference type="Gene3D" id="3.40.50.300">
    <property type="entry name" value="P-loop containing nucleotide triphosphate hydrolases"/>
    <property type="match status" value="1"/>
</dbReference>
<dbReference type="PANTHER" id="PTHR19306:SF6">
    <property type="entry name" value="STRUCTURAL MAINTENANCE OF CHROMOSOMES PROTEIN 6"/>
    <property type="match status" value="1"/>
</dbReference>
<comment type="subcellular location">
    <subcellularLocation>
        <location evidence="2">Chromosome</location>
    </subcellularLocation>
    <subcellularLocation>
        <location evidence="1">Nucleus</location>
    </subcellularLocation>
</comment>
<evidence type="ECO:0000256" key="4">
    <source>
        <dbReference type="ARBA" id="ARBA00022454"/>
    </source>
</evidence>
<dbReference type="Gene3D" id="1.10.287.1490">
    <property type="match status" value="1"/>
</dbReference>
<dbReference type="GO" id="GO:0005524">
    <property type="term" value="F:ATP binding"/>
    <property type="evidence" value="ECO:0007669"/>
    <property type="project" value="UniProtKB-KW"/>
</dbReference>
<dbReference type="GO" id="GO:0035861">
    <property type="term" value="C:site of double-strand break"/>
    <property type="evidence" value="ECO:0007669"/>
    <property type="project" value="TreeGrafter"/>
</dbReference>
<dbReference type="GO" id="GO:0003684">
    <property type="term" value="F:damaged DNA binding"/>
    <property type="evidence" value="ECO:0007669"/>
    <property type="project" value="TreeGrafter"/>
</dbReference>
<comment type="similarity">
    <text evidence="3">Belongs to the SMC family. SMC6 subfamily.</text>
</comment>
<dbReference type="InterPro" id="IPR038729">
    <property type="entry name" value="Rad50/SbcC_AAA"/>
</dbReference>
<sequence length="913" mass="105203">MAGTISRIRLENFMCHSSLHIELGEHVNFITGQNGSGKSAILTALCIAFGCRAKNTQRAATIKDFIKTGCSYAAIAVDINNQGEDSFKPDVYGNLIKLERRITESSSSTILKDQHGRKVANRKDDLNEIIEHFNIDVENPCVIMSQDKSREFLHSGNDKDKFKFFFKATLLQQVNELLETIRDQLNNADSVVQELEKSIKPVMRELDELREKIKNMEHIEEIAHDIDNLKKKLAWSWVYEVDQQIEEQTVRLQKLKERIPACQERIDRNTVVIDDLKKELTEKEELVRSLGDKTHEVNSMKKSMEDNIAEVVKLKIELEAEHERGTRTLEKMNGRLKQMQAQLRDFQMQHMQFTQAEASQIEEDMQNIQREIDYLDSNVTRLREEEKEFSEELSGIQKSISDIAKEIAESDKRILQLKSHMDGLQQRQSNTVTAFGGQKVLKLLQLIESNHGRFRSPPIGPIGAHLQLASESWSVAVDFACGGLLDAFIVSCHKDLQVLRECANRVYYNNLRIIVYDFTRQRLIIPDGSLPTTEHPTVLSVIQSENHTVLNVLVDQGHAERQVLVRDYEVGKSVAFDHRMRNIKEVYTSDGFRMFSRGSVQTILPPNKRPRPERWCSSPAEKIAELKNEVDGIQRIISEKNAQRRKLVNDRSNLEQKIANLKRKREPEERHLMNKKVQLEDGRRATAENNRHAAVDTTELEEDIKEEKNNIEQKELSLQKTNVKLTAALREVNDRRTAFKTFMDSVNEERLHFSSANDELDLVKRKIDAAQQEKTHYEGVMTTKVLPDIKTAEAEYADLQQRQQEYFKKASIICSESDMEALSHVAGSTPEQLSAKINRLKQRFDQESRRYAESIDDLRALHDKKERKILRKQQLYAGFRVKLNVMSKSIGLAMEEVPEECWPFEATIDMAVQ</sequence>
<keyword evidence="15" id="KW-1185">Reference proteome</keyword>
<keyword evidence="6" id="KW-0227">DNA damage</keyword>
<evidence type="ECO:0000256" key="2">
    <source>
        <dbReference type="ARBA" id="ARBA00004286"/>
    </source>
</evidence>
<dbReference type="AlphaFoldDB" id="A0A9R0X617"/>
<keyword evidence="5" id="KW-0547">Nucleotide-binding</keyword>
<dbReference type="InterPro" id="IPR027417">
    <property type="entry name" value="P-loop_NTPase"/>
</dbReference>
<evidence type="ECO:0000313" key="14">
    <source>
        <dbReference type="EMBL" id="VAI30779.1"/>
    </source>
</evidence>
<keyword evidence="8 12" id="KW-0175">Coiled coil</keyword>
<evidence type="ECO:0000256" key="1">
    <source>
        <dbReference type="ARBA" id="ARBA00004123"/>
    </source>
</evidence>
<feature type="coiled-coil region" evidence="12">
    <location>
        <begin position="753"/>
        <end position="809"/>
    </location>
</feature>
<organism evidence="14 15">
    <name type="scientific">Triticum turgidum subsp. durum</name>
    <name type="common">Durum wheat</name>
    <name type="synonym">Triticum durum</name>
    <dbReference type="NCBI Taxonomy" id="4567"/>
    <lineage>
        <taxon>Eukaryota</taxon>
        <taxon>Viridiplantae</taxon>
        <taxon>Streptophyta</taxon>
        <taxon>Embryophyta</taxon>
        <taxon>Tracheophyta</taxon>
        <taxon>Spermatophyta</taxon>
        <taxon>Magnoliopsida</taxon>
        <taxon>Liliopsida</taxon>
        <taxon>Poales</taxon>
        <taxon>Poaceae</taxon>
        <taxon>BOP clade</taxon>
        <taxon>Pooideae</taxon>
        <taxon>Triticodae</taxon>
        <taxon>Triticeae</taxon>
        <taxon>Triticinae</taxon>
        <taxon>Triticum</taxon>
    </lineage>
</organism>
<dbReference type="Gramene" id="TRITD5Bv1G100080.7">
    <property type="protein sequence ID" value="TRITD5Bv1G100080.7"/>
    <property type="gene ID" value="TRITD5Bv1G100080"/>
</dbReference>
<dbReference type="EMBL" id="LT934120">
    <property type="protein sequence ID" value="VAI30779.1"/>
    <property type="molecule type" value="Genomic_DNA"/>
</dbReference>
<keyword evidence="11" id="KW-0539">Nucleus</keyword>
<dbReference type="GO" id="GO:0016887">
    <property type="term" value="F:ATP hydrolysis activity"/>
    <property type="evidence" value="ECO:0007669"/>
    <property type="project" value="InterPro"/>
</dbReference>
<evidence type="ECO:0000259" key="13">
    <source>
        <dbReference type="Pfam" id="PF13476"/>
    </source>
</evidence>
<keyword evidence="4" id="KW-0158">Chromosome</keyword>
<dbReference type="SUPFAM" id="SSF52540">
    <property type="entry name" value="P-loop containing nucleoside triphosphate hydrolases"/>
    <property type="match status" value="1"/>
</dbReference>
<feature type="domain" description="Rad50/SbcC-type AAA" evidence="13">
    <location>
        <begin position="7"/>
        <end position="233"/>
    </location>
</feature>
<keyword evidence="9" id="KW-0233">DNA recombination</keyword>
<evidence type="ECO:0000256" key="12">
    <source>
        <dbReference type="SAM" id="Coils"/>
    </source>
</evidence>
<dbReference type="GO" id="GO:0005634">
    <property type="term" value="C:nucleus"/>
    <property type="evidence" value="ECO:0007669"/>
    <property type="project" value="UniProtKB-SubCell"/>
</dbReference>
<dbReference type="GO" id="GO:0030915">
    <property type="term" value="C:Smc5-Smc6 complex"/>
    <property type="evidence" value="ECO:0007669"/>
    <property type="project" value="TreeGrafter"/>
</dbReference>
<dbReference type="PANTHER" id="PTHR19306">
    <property type="entry name" value="STRUCTURAL MAINTENANCE OF CHROMOSOMES 5,6 SMC5, SMC6"/>
    <property type="match status" value="1"/>
</dbReference>
<evidence type="ECO:0000256" key="6">
    <source>
        <dbReference type="ARBA" id="ARBA00022763"/>
    </source>
</evidence>
<accession>A0A9R0X617</accession>
<evidence type="ECO:0000256" key="5">
    <source>
        <dbReference type="ARBA" id="ARBA00022741"/>
    </source>
</evidence>
<protein>
    <recommendedName>
        <fullName evidence="13">Rad50/SbcC-type AAA domain-containing protein</fullName>
    </recommendedName>
</protein>
<feature type="coiled-coil region" evidence="12">
    <location>
        <begin position="167"/>
        <end position="385"/>
    </location>
</feature>
<evidence type="ECO:0000256" key="3">
    <source>
        <dbReference type="ARBA" id="ARBA00006793"/>
    </source>
</evidence>
<evidence type="ECO:0000256" key="10">
    <source>
        <dbReference type="ARBA" id="ARBA00023204"/>
    </source>
</evidence>
<name>A0A9R0X617_TRITD</name>